<dbReference type="PROSITE" id="PS00545">
    <property type="entry name" value="ALDOSE_1_EPIMERASE"/>
    <property type="match status" value="1"/>
</dbReference>
<keyword evidence="11 12" id="KW-0119">Carbohydrate metabolism</keyword>
<evidence type="ECO:0000256" key="6">
    <source>
        <dbReference type="ARBA" id="ARBA00013185"/>
    </source>
</evidence>
<dbReference type="CDD" id="cd09019">
    <property type="entry name" value="galactose_mutarotase_like"/>
    <property type="match status" value="1"/>
</dbReference>
<dbReference type="UniPathway" id="UPA00242"/>
<evidence type="ECO:0000256" key="11">
    <source>
        <dbReference type="ARBA" id="ARBA00023277"/>
    </source>
</evidence>
<dbReference type="AlphaFoldDB" id="A0A6B0YXS7"/>
<dbReference type="PIRSF" id="PIRSF005096">
    <property type="entry name" value="GALM"/>
    <property type="match status" value="1"/>
</dbReference>
<organism evidence="16">
    <name type="scientific">Caldilineaceae bacterium SB0664_bin_27</name>
    <dbReference type="NCBI Taxonomy" id="2605260"/>
    <lineage>
        <taxon>Bacteria</taxon>
        <taxon>Bacillati</taxon>
        <taxon>Chloroflexota</taxon>
        <taxon>Caldilineae</taxon>
        <taxon>Caldilineales</taxon>
        <taxon>Caldilineaceae</taxon>
    </lineage>
</organism>
<dbReference type="Gene3D" id="2.70.98.10">
    <property type="match status" value="1"/>
</dbReference>
<comment type="subcellular location">
    <subcellularLocation>
        <location evidence="2">Cytoplasm</location>
    </subcellularLocation>
</comment>
<evidence type="ECO:0000256" key="3">
    <source>
        <dbReference type="ARBA" id="ARBA00005028"/>
    </source>
</evidence>
<evidence type="ECO:0000256" key="2">
    <source>
        <dbReference type="ARBA" id="ARBA00004496"/>
    </source>
</evidence>
<evidence type="ECO:0000256" key="14">
    <source>
        <dbReference type="PIRSR" id="PIRSR005096-2"/>
    </source>
</evidence>
<dbReference type="InterPro" id="IPR047215">
    <property type="entry name" value="Galactose_mutarotase-like"/>
</dbReference>
<feature type="binding site" evidence="14">
    <location>
        <position position="250"/>
    </location>
    <ligand>
        <name>beta-D-galactose</name>
        <dbReference type="ChEBI" id="CHEBI:27667"/>
    </ligand>
</feature>
<accession>A0A6B0YXS7</accession>
<evidence type="ECO:0000256" key="9">
    <source>
        <dbReference type="ARBA" id="ARBA00022553"/>
    </source>
</evidence>
<dbReference type="GO" id="GO:0006006">
    <property type="term" value="P:glucose metabolic process"/>
    <property type="evidence" value="ECO:0007669"/>
    <property type="project" value="TreeGrafter"/>
</dbReference>
<dbReference type="Pfam" id="PF01263">
    <property type="entry name" value="Aldose_epim"/>
    <property type="match status" value="1"/>
</dbReference>
<evidence type="ECO:0000256" key="8">
    <source>
        <dbReference type="ARBA" id="ARBA00022490"/>
    </source>
</evidence>
<keyword evidence="9" id="KW-0597">Phosphoprotein</keyword>
<comment type="subunit">
    <text evidence="5">Monomer.</text>
</comment>
<dbReference type="GO" id="GO:0030246">
    <property type="term" value="F:carbohydrate binding"/>
    <property type="evidence" value="ECO:0007669"/>
    <property type="project" value="InterPro"/>
</dbReference>
<comment type="similarity">
    <text evidence="4 12">Belongs to the aldose epimerase family.</text>
</comment>
<dbReference type="InterPro" id="IPR015443">
    <property type="entry name" value="Aldose_1-epimerase"/>
</dbReference>
<evidence type="ECO:0000256" key="12">
    <source>
        <dbReference type="PIRNR" id="PIRNR005096"/>
    </source>
</evidence>
<dbReference type="NCBIfam" id="NF008277">
    <property type="entry name" value="PRK11055.1"/>
    <property type="match status" value="1"/>
</dbReference>
<proteinExistence type="inferred from homology"/>
<evidence type="ECO:0000256" key="5">
    <source>
        <dbReference type="ARBA" id="ARBA00011245"/>
    </source>
</evidence>
<keyword evidence="8" id="KW-0963">Cytoplasm</keyword>
<feature type="active site" description="Proton acceptor" evidence="13">
    <location>
        <position position="315"/>
    </location>
</feature>
<dbReference type="EC" id="5.1.3.3" evidence="6 12"/>
<dbReference type="PANTHER" id="PTHR10091">
    <property type="entry name" value="ALDOSE-1-EPIMERASE"/>
    <property type="match status" value="1"/>
</dbReference>
<dbReference type="InterPro" id="IPR014718">
    <property type="entry name" value="GH-type_carb-bd"/>
</dbReference>
<comment type="catalytic activity">
    <reaction evidence="1 12">
        <text>alpha-D-glucose = beta-D-glucose</text>
        <dbReference type="Rhea" id="RHEA:10264"/>
        <dbReference type="ChEBI" id="CHEBI:15903"/>
        <dbReference type="ChEBI" id="CHEBI:17925"/>
        <dbReference type="EC" id="5.1.3.3"/>
    </reaction>
</comment>
<evidence type="ECO:0000256" key="7">
    <source>
        <dbReference type="ARBA" id="ARBA00014165"/>
    </source>
</evidence>
<dbReference type="SUPFAM" id="SSF74650">
    <property type="entry name" value="Galactose mutarotase-like"/>
    <property type="match status" value="1"/>
</dbReference>
<keyword evidence="10 12" id="KW-0413">Isomerase</keyword>
<evidence type="ECO:0000256" key="13">
    <source>
        <dbReference type="PIRSR" id="PIRSR005096-1"/>
    </source>
</evidence>
<dbReference type="GO" id="GO:0005737">
    <property type="term" value="C:cytoplasm"/>
    <property type="evidence" value="ECO:0007669"/>
    <property type="project" value="UniProtKB-SubCell"/>
</dbReference>
<dbReference type="FunFam" id="2.70.98.10:FF:000003">
    <property type="entry name" value="Aldose 1-epimerase"/>
    <property type="match status" value="1"/>
</dbReference>
<comment type="caution">
    <text evidence="16">The sequence shown here is derived from an EMBL/GenBank/DDBJ whole genome shotgun (WGS) entry which is preliminary data.</text>
</comment>
<dbReference type="EMBL" id="VXRG01000141">
    <property type="protein sequence ID" value="MXY95251.1"/>
    <property type="molecule type" value="Genomic_DNA"/>
</dbReference>
<protein>
    <recommendedName>
        <fullName evidence="7 12">Aldose 1-epimerase</fullName>
        <ecNumber evidence="6 12">5.1.3.3</ecNumber>
    </recommendedName>
</protein>
<comment type="pathway">
    <text evidence="3 12">Carbohydrate metabolism; hexose metabolism.</text>
</comment>
<evidence type="ECO:0000256" key="1">
    <source>
        <dbReference type="ARBA" id="ARBA00001614"/>
    </source>
</evidence>
<sequence>MKLSSQAFGKTESGQPVRQYSLANNTGIEVDVLDYGGLIRTLSTPDRDGQAGDVVLGFDTLDEYLAGHPYYGVLVGRCANRIRGGSFELDGVRYQLARNINDDHLHGGDVGFDKVVWQVQPFQNEREVGLVLSYHSPDGEEHYPGALDTTVRLSLNDDNEVRLDYHATCDAPTIVNLTNHSYFNLAGEGDIHDHFAMIDADAFTPMDGALIVTGEVRDVTGTPFDFRQPTAIGARINTDDEQIRAGGGYDHNFVLNGEPGTLRLAARVSEPNSGRVLEVLTTEPGVQFYAGNQMEEANPGKGGQVFPRRGGFCLETQHFPDSPNQPHFPSIVLRPGEEYTQTTVFRFSIDQ</sequence>
<dbReference type="InterPro" id="IPR018052">
    <property type="entry name" value="Ald1_epimerase_CS"/>
</dbReference>
<feature type="binding site" evidence="15">
    <location>
        <begin position="180"/>
        <end position="182"/>
    </location>
    <ligand>
        <name>beta-D-galactose</name>
        <dbReference type="ChEBI" id="CHEBI:27667"/>
    </ligand>
</feature>
<evidence type="ECO:0000256" key="10">
    <source>
        <dbReference type="ARBA" id="ARBA00023235"/>
    </source>
</evidence>
<evidence type="ECO:0000256" key="15">
    <source>
        <dbReference type="PIRSR" id="PIRSR005096-3"/>
    </source>
</evidence>
<gene>
    <name evidence="16" type="ORF">F4Y42_17555</name>
</gene>
<dbReference type="InterPro" id="IPR011013">
    <property type="entry name" value="Gal_mutarotase_sf_dom"/>
</dbReference>
<dbReference type="GO" id="GO:0004034">
    <property type="term" value="F:aldose 1-epimerase activity"/>
    <property type="evidence" value="ECO:0007669"/>
    <property type="project" value="UniProtKB-EC"/>
</dbReference>
<dbReference type="GO" id="GO:0033499">
    <property type="term" value="P:galactose catabolic process via UDP-galactose, Leloir pathway"/>
    <property type="evidence" value="ECO:0007669"/>
    <property type="project" value="TreeGrafter"/>
</dbReference>
<evidence type="ECO:0000256" key="4">
    <source>
        <dbReference type="ARBA" id="ARBA00006206"/>
    </source>
</evidence>
<reference evidence="16" key="1">
    <citation type="submission" date="2019-09" db="EMBL/GenBank/DDBJ databases">
        <title>Characterisation of the sponge microbiome using genome-centric metagenomics.</title>
        <authorList>
            <person name="Engelberts J.P."/>
            <person name="Robbins S.J."/>
            <person name="De Goeij J.M."/>
            <person name="Aranda M."/>
            <person name="Bell S.C."/>
            <person name="Webster N.S."/>
        </authorList>
    </citation>
    <scope>NUCLEOTIDE SEQUENCE</scope>
    <source>
        <strain evidence="16">SB0664_bin_27</strain>
    </source>
</reference>
<dbReference type="InterPro" id="IPR008183">
    <property type="entry name" value="Aldose_1/G6P_1-epimerase"/>
</dbReference>
<feature type="active site" description="Proton donor" evidence="13">
    <location>
        <position position="180"/>
    </location>
</feature>
<dbReference type="PANTHER" id="PTHR10091:SF0">
    <property type="entry name" value="GALACTOSE MUTAROTASE"/>
    <property type="match status" value="1"/>
</dbReference>
<name>A0A6B0YXS7_9CHLR</name>
<feature type="binding site" evidence="15">
    <location>
        <begin position="80"/>
        <end position="81"/>
    </location>
    <ligand>
        <name>beta-D-galactose</name>
        <dbReference type="ChEBI" id="CHEBI:27667"/>
    </ligand>
</feature>
<evidence type="ECO:0000313" key="16">
    <source>
        <dbReference type="EMBL" id="MXY95251.1"/>
    </source>
</evidence>